<sequence>MKTILLGAVLATIAQNACARDYPYEIAPGLPAVVSIADLPRQQLSVRAGKGPRQALADFGGDEEVDQFQDVDVDHDGYRDFVVGQSGGSGQVHARIFLYRPGEGGFRELRHPDSAASPCRGFVNPVFDPARPAFAVACRYAADNFGFEEYTVCPDGTARATSWSRRSGEDETPLPLPPGPGARYSGASPSNRTASPC</sequence>
<dbReference type="RefSeq" id="WP_102773830.1">
    <property type="nucleotide sequence ID" value="NZ_POQS01000004.1"/>
</dbReference>
<reference evidence="2 3" key="1">
    <citation type="submission" date="2018-01" db="EMBL/GenBank/DDBJ databases">
        <title>The draft genome of an aniline degradation strain ANB-1.</title>
        <authorList>
            <person name="Zhang L."/>
            <person name="Jiang J."/>
        </authorList>
    </citation>
    <scope>NUCLEOTIDE SEQUENCE [LARGE SCALE GENOMIC DNA]</scope>
    <source>
        <strain evidence="2 3">ANB-1</strain>
    </source>
</reference>
<feature type="region of interest" description="Disordered" evidence="1">
    <location>
        <begin position="159"/>
        <end position="197"/>
    </location>
</feature>
<protein>
    <submittedName>
        <fullName evidence="2">Uncharacterized protein</fullName>
    </submittedName>
</protein>
<gene>
    <name evidence="2" type="ORF">C1I89_16890</name>
</gene>
<dbReference type="EMBL" id="POQS01000004">
    <property type="protein sequence ID" value="PND32713.1"/>
    <property type="molecule type" value="Genomic_DNA"/>
</dbReference>
<accession>A0A2N8KGZ5</accession>
<keyword evidence="3" id="KW-1185">Reference proteome</keyword>
<comment type="caution">
    <text evidence="2">The sequence shown here is derived from an EMBL/GenBank/DDBJ whole genome shotgun (WGS) entry which is preliminary data.</text>
</comment>
<evidence type="ECO:0000256" key="1">
    <source>
        <dbReference type="SAM" id="MobiDB-lite"/>
    </source>
</evidence>
<organism evidence="2 3">
    <name type="scientific">Achromobacter pulmonis</name>
    <dbReference type="NCBI Taxonomy" id="1389932"/>
    <lineage>
        <taxon>Bacteria</taxon>
        <taxon>Pseudomonadati</taxon>
        <taxon>Pseudomonadota</taxon>
        <taxon>Betaproteobacteria</taxon>
        <taxon>Burkholderiales</taxon>
        <taxon>Alcaligenaceae</taxon>
        <taxon>Achromobacter</taxon>
    </lineage>
</organism>
<dbReference type="AlphaFoldDB" id="A0A2N8KGZ5"/>
<name>A0A2N8KGZ5_9BURK</name>
<evidence type="ECO:0000313" key="3">
    <source>
        <dbReference type="Proteomes" id="UP000235994"/>
    </source>
</evidence>
<feature type="compositionally biased region" description="Polar residues" evidence="1">
    <location>
        <begin position="187"/>
        <end position="197"/>
    </location>
</feature>
<evidence type="ECO:0000313" key="2">
    <source>
        <dbReference type="EMBL" id="PND32713.1"/>
    </source>
</evidence>
<proteinExistence type="predicted"/>
<dbReference type="Proteomes" id="UP000235994">
    <property type="component" value="Unassembled WGS sequence"/>
</dbReference>